<keyword evidence="1" id="KW-0067">ATP-binding</keyword>
<accession>A0A8R1HXM6</accession>
<feature type="binding site" evidence="1">
    <location>
        <position position="62"/>
    </location>
    <ligand>
        <name>ATP</name>
        <dbReference type="ChEBI" id="CHEBI:30616"/>
    </ligand>
</feature>
<evidence type="ECO:0000256" key="1">
    <source>
        <dbReference type="PROSITE-ProRule" id="PRU10141"/>
    </source>
</evidence>
<dbReference type="AlphaFoldDB" id="A0A8R1HXM6"/>
<dbReference type="InterPro" id="IPR050235">
    <property type="entry name" value="CK1_Ser-Thr_kinase"/>
</dbReference>
<proteinExistence type="predicted"/>
<keyword evidence="1" id="KW-0547">Nucleotide-binding</keyword>
<dbReference type="PROSITE" id="PS50011">
    <property type="entry name" value="PROTEIN_KINASE_DOM"/>
    <property type="match status" value="1"/>
</dbReference>
<dbReference type="FunFam" id="1.10.510.10:FF:000932">
    <property type="entry name" value="Protein CBG09188"/>
    <property type="match status" value="1"/>
</dbReference>
<evidence type="ECO:0000313" key="4">
    <source>
        <dbReference type="EnsemblMetazoa" id="CJA13865.1"/>
    </source>
</evidence>
<organism evidence="4 5">
    <name type="scientific">Caenorhabditis japonica</name>
    <dbReference type="NCBI Taxonomy" id="281687"/>
    <lineage>
        <taxon>Eukaryota</taxon>
        <taxon>Metazoa</taxon>
        <taxon>Ecdysozoa</taxon>
        <taxon>Nematoda</taxon>
        <taxon>Chromadorea</taxon>
        <taxon>Rhabditida</taxon>
        <taxon>Rhabditina</taxon>
        <taxon>Rhabditomorpha</taxon>
        <taxon>Rhabditoidea</taxon>
        <taxon>Rhabditidae</taxon>
        <taxon>Peloderinae</taxon>
        <taxon>Caenorhabditis</taxon>
    </lineage>
</organism>
<reference evidence="5" key="1">
    <citation type="submission" date="2010-08" db="EMBL/GenBank/DDBJ databases">
        <authorList>
            <consortium name="Caenorhabditis japonica Sequencing Consortium"/>
            <person name="Wilson R.K."/>
        </authorList>
    </citation>
    <scope>NUCLEOTIDE SEQUENCE [LARGE SCALE GENOMIC DNA]</scope>
    <source>
        <strain evidence="5">DF5081</strain>
    </source>
</reference>
<keyword evidence="5" id="KW-1185">Reference proteome</keyword>
<dbReference type="Gene3D" id="1.10.510.10">
    <property type="entry name" value="Transferase(Phosphotransferase) domain 1"/>
    <property type="match status" value="1"/>
</dbReference>
<evidence type="ECO:0000259" key="3">
    <source>
        <dbReference type="PROSITE" id="PS50011"/>
    </source>
</evidence>
<dbReference type="GO" id="GO:0004672">
    <property type="term" value="F:protein kinase activity"/>
    <property type="evidence" value="ECO:0007669"/>
    <property type="project" value="InterPro"/>
</dbReference>
<protein>
    <submittedName>
        <fullName evidence="4">Protein kinase domain-containing protein</fullName>
    </submittedName>
</protein>
<dbReference type="PROSITE" id="PS00107">
    <property type="entry name" value="PROTEIN_KINASE_ATP"/>
    <property type="match status" value="1"/>
</dbReference>
<dbReference type="InterPro" id="IPR000719">
    <property type="entry name" value="Prot_kinase_dom"/>
</dbReference>
<name>A0A8R1HXM6_CAEJA</name>
<dbReference type="InterPro" id="IPR017441">
    <property type="entry name" value="Protein_kinase_ATP_BS"/>
</dbReference>
<sequence>MSNKECDDSMPQLNEELKTKKDKYKVLKLLGKGGFGAVYSVQRLSDSQMLAIKCEKADAVKKSLFMDCNVLKGAAEIKSHHFCALTDRAAVKDRFNFIVMKMIGRNLWDLRLDMPDHRFTLGTALKTAAQCLVSIEELHRFGYLHRDIKPGNFAAGRKETKELHIIYMLDFGLCREYVKRREGKIRMQRSSAPFRGTTRYAPLASMMELDIGRKDDIESWLYMVVEWTSGQLIWHKYRSQDRDKVLQYKKDLREKPEVQDNFLAHCPKKEYLRIFKYLETLGFYSSPDYKFIFYCIQHAASANNIKDKDPLDWDPETPYSGPNDPPGDGNVINLDVERIQMASSAEVSLGTDKMKTMMKKD</sequence>
<feature type="region of interest" description="Disordered" evidence="2">
    <location>
        <begin position="307"/>
        <end position="329"/>
    </location>
</feature>
<dbReference type="Proteomes" id="UP000005237">
    <property type="component" value="Unassembled WGS sequence"/>
</dbReference>
<reference evidence="4" key="2">
    <citation type="submission" date="2022-06" db="UniProtKB">
        <authorList>
            <consortium name="EnsemblMetazoa"/>
        </authorList>
    </citation>
    <scope>IDENTIFICATION</scope>
    <source>
        <strain evidence="4">DF5081</strain>
    </source>
</reference>
<dbReference type="GO" id="GO:0005524">
    <property type="term" value="F:ATP binding"/>
    <property type="evidence" value="ECO:0007669"/>
    <property type="project" value="UniProtKB-UniRule"/>
</dbReference>
<dbReference type="Pfam" id="PF00069">
    <property type="entry name" value="Pkinase"/>
    <property type="match status" value="1"/>
</dbReference>
<feature type="domain" description="Protein kinase" evidence="3">
    <location>
        <begin position="24"/>
        <end position="361"/>
    </location>
</feature>
<evidence type="ECO:0000256" key="2">
    <source>
        <dbReference type="SAM" id="MobiDB-lite"/>
    </source>
</evidence>
<evidence type="ECO:0000313" key="5">
    <source>
        <dbReference type="Proteomes" id="UP000005237"/>
    </source>
</evidence>
<dbReference type="SMART" id="SM00220">
    <property type="entry name" value="S_TKc"/>
    <property type="match status" value="1"/>
</dbReference>
<dbReference type="SUPFAM" id="SSF56112">
    <property type="entry name" value="Protein kinase-like (PK-like)"/>
    <property type="match status" value="1"/>
</dbReference>
<dbReference type="PANTHER" id="PTHR11909">
    <property type="entry name" value="CASEIN KINASE-RELATED"/>
    <property type="match status" value="1"/>
</dbReference>
<dbReference type="InterPro" id="IPR011009">
    <property type="entry name" value="Kinase-like_dom_sf"/>
</dbReference>
<dbReference type="EnsemblMetazoa" id="CJA13865.1">
    <property type="protein sequence ID" value="CJA13865.1"/>
    <property type="gene ID" value="WBGene00133069"/>
</dbReference>